<proteinExistence type="predicted"/>
<dbReference type="EMBL" id="JAUKUD010000005">
    <property type="protein sequence ID" value="KAK0744197.1"/>
    <property type="molecule type" value="Genomic_DNA"/>
</dbReference>
<comment type="caution">
    <text evidence="1">The sequence shown here is derived from an EMBL/GenBank/DDBJ whole genome shotgun (WGS) entry which is preliminary data.</text>
</comment>
<sequence>MTTPTMRLRHHGQSIRQARHMEAPGGNPVKGLAPGGSLASVDCASWSPPTPSPASSLLPDMMAWQFSGGIQPRGLIIAPWPVLERRRQIKPPAALPSKQPHNRVRRLISWFLASQEDGRRPLSNSAPLVCAKVRVAGHPKLGQHQEQLTIPRRQKQPHRWPTRSYLEGDTVKIRQLIQARQESRIMGSSLASWGGLGRRFCEGETAPRKRHAPSNCGRSKIKPGVLHISVQSLPQKTQKIQLQPKHGELNQNHERTMSWLVW</sequence>
<organism evidence="1 2">
    <name type="scientific">Schizothecium vesticola</name>
    <dbReference type="NCBI Taxonomy" id="314040"/>
    <lineage>
        <taxon>Eukaryota</taxon>
        <taxon>Fungi</taxon>
        <taxon>Dikarya</taxon>
        <taxon>Ascomycota</taxon>
        <taxon>Pezizomycotina</taxon>
        <taxon>Sordariomycetes</taxon>
        <taxon>Sordariomycetidae</taxon>
        <taxon>Sordariales</taxon>
        <taxon>Schizotheciaceae</taxon>
        <taxon>Schizothecium</taxon>
    </lineage>
</organism>
<dbReference type="AlphaFoldDB" id="A0AA40K3D8"/>
<name>A0AA40K3D8_9PEZI</name>
<evidence type="ECO:0000313" key="2">
    <source>
        <dbReference type="Proteomes" id="UP001172155"/>
    </source>
</evidence>
<reference evidence="1" key="1">
    <citation type="submission" date="2023-06" db="EMBL/GenBank/DDBJ databases">
        <title>Genome-scale phylogeny and comparative genomics of the fungal order Sordariales.</title>
        <authorList>
            <consortium name="Lawrence Berkeley National Laboratory"/>
            <person name="Hensen N."/>
            <person name="Bonometti L."/>
            <person name="Westerberg I."/>
            <person name="Brannstrom I.O."/>
            <person name="Guillou S."/>
            <person name="Cros-Aarteil S."/>
            <person name="Calhoun S."/>
            <person name="Haridas S."/>
            <person name="Kuo A."/>
            <person name="Mondo S."/>
            <person name="Pangilinan J."/>
            <person name="Riley R."/>
            <person name="LaButti K."/>
            <person name="Andreopoulos B."/>
            <person name="Lipzen A."/>
            <person name="Chen C."/>
            <person name="Yanf M."/>
            <person name="Daum C."/>
            <person name="Ng V."/>
            <person name="Clum A."/>
            <person name="Steindorff A."/>
            <person name="Ohm R."/>
            <person name="Martin F."/>
            <person name="Silar P."/>
            <person name="Natvig D."/>
            <person name="Lalanne C."/>
            <person name="Gautier V."/>
            <person name="Ament-velasquez S.L."/>
            <person name="Kruys A."/>
            <person name="Hutchinson M.I."/>
            <person name="Powell A.J."/>
            <person name="Barry K."/>
            <person name="Miller A.N."/>
            <person name="Grigoriev I.V."/>
            <person name="Debuchy R."/>
            <person name="Gladieux P."/>
            <person name="Thoren M.H."/>
            <person name="Johannesson H."/>
        </authorList>
    </citation>
    <scope>NUCLEOTIDE SEQUENCE</scope>
    <source>
        <strain evidence="1">SMH3187-1</strain>
    </source>
</reference>
<gene>
    <name evidence="1" type="ORF">B0T18DRAFT_416826</name>
</gene>
<dbReference type="Proteomes" id="UP001172155">
    <property type="component" value="Unassembled WGS sequence"/>
</dbReference>
<protein>
    <submittedName>
        <fullName evidence="1">Uncharacterized protein</fullName>
    </submittedName>
</protein>
<accession>A0AA40K3D8</accession>
<evidence type="ECO:0000313" key="1">
    <source>
        <dbReference type="EMBL" id="KAK0744197.1"/>
    </source>
</evidence>
<keyword evidence="2" id="KW-1185">Reference proteome</keyword>